<sequence>MPLPAAKVKQLCRESLPQVGIEPDQAQNGIDFYK</sequence>
<evidence type="ECO:0000313" key="1">
    <source>
        <dbReference type="Proteomes" id="UP000887576"/>
    </source>
</evidence>
<accession>A0AC34QGT1</accession>
<proteinExistence type="predicted"/>
<organism evidence="1 2">
    <name type="scientific">Panagrolaimus sp. JU765</name>
    <dbReference type="NCBI Taxonomy" id="591449"/>
    <lineage>
        <taxon>Eukaryota</taxon>
        <taxon>Metazoa</taxon>
        <taxon>Ecdysozoa</taxon>
        <taxon>Nematoda</taxon>
        <taxon>Chromadorea</taxon>
        <taxon>Rhabditida</taxon>
        <taxon>Tylenchina</taxon>
        <taxon>Panagrolaimomorpha</taxon>
        <taxon>Panagrolaimoidea</taxon>
        <taxon>Panagrolaimidae</taxon>
        <taxon>Panagrolaimus</taxon>
    </lineage>
</organism>
<dbReference type="WBParaSite" id="JU765_v2.g16238.t1">
    <property type="protein sequence ID" value="JU765_v2.g16238.t1"/>
    <property type="gene ID" value="JU765_v2.g16238"/>
</dbReference>
<reference evidence="2" key="1">
    <citation type="submission" date="2022-11" db="UniProtKB">
        <authorList>
            <consortium name="WormBaseParasite"/>
        </authorList>
    </citation>
    <scope>IDENTIFICATION</scope>
</reference>
<protein>
    <submittedName>
        <fullName evidence="2">Uncharacterized protein</fullName>
    </submittedName>
</protein>
<name>A0AC34QGT1_9BILA</name>
<dbReference type="Proteomes" id="UP000887576">
    <property type="component" value="Unplaced"/>
</dbReference>
<evidence type="ECO:0000313" key="2">
    <source>
        <dbReference type="WBParaSite" id="JU765_v2.g16238.t1"/>
    </source>
</evidence>